<organism evidence="3 4">
    <name type="scientific">Globodera rostochiensis</name>
    <name type="common">Golden nematode worm</name>
    <name type="synonym">Heterodera rostochiensis</name>
    <dbReference type="NCBI Taxonomy" id="31243"/>
    <lineage>
        <taxon>Eukaryota</taxon>
        <taxon>Metazoa</taxon>
        <taxon>Ecdysozoa</taxon>
        <taxon>Nematoda</taxon>
        <taxon>Chromadorea</taxon>
        <taxon>Rhabditida</taxon>
        <taxon>Tylenchina</taxon>
        <taxon>Tylenchomorpha</taxon>
        <taxon>Tylenchoidea</taxon>
        <taxon>Heteroderidae</taxon>
        <taxon>Heteroderinae</taxon>
        <taxon>Globodera</taxon>
    </lineage>
</organism>
<sequence length="247" mass="27677">MASFSLLLIHFLRLLLLCQSVHSVVVHPRLRALNAAAISSEQLQQRPHHRHHHQRHIKTATATATAAEEEEEQEQTNNISRGRWYGEEAKQMLRQLDELRLRKAIQQQQKAVKLPKLSLFDKFISLFTEKPDDEGSKHDCFFSAFNCPVNPARSIPGVRRVRITAEERNKLLANRRHGTGFEGHGTGFEGHGTVFEGHGTVFEGHGTVFEGHGTDSEGHGTDFEGHGTNQTFPPPPPVCSFVVAVVF</sequence>
<reference evidence="4" key="1">
    <citation type="submission" date="2022-11" db="UniProtKB">
        <authorList>
            <consortium name="WormBaseParasite"/>
        </authorList>
    </citation>
    <scope>IDENTIFICATION</scope>
</reference>
<name>A0A914I480_GLORO</name>
<feature type="region of interest" description="Disordered" evidence="1">
    <location>
        <begin position="44"/>
        <end position="83"/>
    </location>
</feature>
<evidence type="ECO:0000313" key="4">
    <source>
        <dbReference type="WBParaSite" id="Gr19_v10_g7159.t1"/>
    </source>
</evidence>
<feature type="chain" id="PRO_5037478969" evidence="2">
    <location>
        <begin position="24"/>
        <end position="247"/>
    </location>
</feature>
<feature type="compositionally biased region" description="Basic residues" evidence="1">
    <location>
        <begin position="46"/>
        <end position="58"/>
    </location>
</feature>
<feature type="signal peptide" evidence="2">
    <location>
        <begin position="1"/>
        <end position="23"/>
    </location>
</feature>
<evidence type="ECO:0000256" key="2">
    <source>
        <dbReference type="SAM" id="SignalP"/>
    </source>
</evidence>
<dbReference type="Proteomes" id="UP000887572">
    <property type="component" value="Unplaced"/>
</dbReference>
<protein>
    <submittedName>
        <fullName evidence="4">Uncharacterized protein</fullName>
    </submittedName>
</protein>
<proteinExistence type="predicted"/>
<accession>A0A914I480</accession>
<dbReference type="WBParaSite" id="Gr19_v10_g7159.t1">
    <property type="protein sequence ID" value="Gr19_v10_g7159.t1"/>
    <property type="gene ID" value="Gr19_v10_g7159"/>
</dbReference>
<keyword evidence="2" id="KW-0732">Signal</keyword>
<evidence type="ECO:0000313" key="3">
    <source>
        <dbReference type="Proteomes" id="UP000887572"/>
    </source>
</evidence>
<keyword evidence="3" id="KW-1185">Reference proteome</keyword>
<evidence type="ECO:0000256" key="1">
    <source>
        <dbReference type="SAM" id="MobiDB-lite"/>
    </source>
</evidence>
<dbReference type="AlphaFoldDB" id="A0A914I480"/>